<dbReference type="EC" id="2.3.2.8" evidence="2"/>
<evidence type="ECO:0000256" key="3">
    <source>
        <dbReference type="ARBA" id="ARBA00022679"/>
    </source>
</evidence>
<dbReference type="PANTHER" id="PTHR21367:SF1">
    <property type="entry name" value="ARGINYL-TRNA--PROTEIN TRANSFERASE 1"/>
    <property type="match status" value="1"/>
</dbReference>
<keyword evidence="3 7" id="KW-0808">Transferase</keyword>
<dbReference type="InterPro" id="IPR030700">
    <property type="entry name" value="N-end_Aminoacyl_Trfase"/>
</dbReference>
<dbReference type="PANTHER" id="PTHR21367">
    <property type="entry name" value="ARGININE-TRNA-PROTEIN TRANSFERASE 1"/>
    <property type="match status" value="1"/>
</dbReference>
<feature type="domain" description="N-end aminoacyl transferase N-terminal" evidence="5">
    <location>
        <begin position="25"/>
        <end position="103"/>
    </location>
</feature>
<feature type="domain" description="N-end rule aminoacyl transferase C-terminal" evidence="6">
    <location>
        <begin position="175"/>
        <end position="311"/>
    </location>
</feature>
<dbReference type="InterPro" id="IPR007472">
    <property type="entry name" value="N-end_Aminoacyl_Trfase_C"/>
</dbReference>
<dbReference type="Proteomes" id="UP000813385">
    <property type="component" value="Unassembled WGS sequence"/>
</dbReference>
<dbReference type="Pfam" id="PF04376">
    <property type="entry name" value="ATE_N"/>
    <property type="match status" value="1"/>
</dbReference>
<dbReference type="InterPro" id="IPR016181">
    <property type="entry name" value="Acyl_CoA_acyltransferase"/>
</dbReference>
<name>A0A8K0X5S3_9PEZI</name>
<dbReference type="AlphaFoldDB" id="A0A8K0X5S3"/>
<dbReference type="GO" id="GO:0004057">
    <property type="term" value="F:arginyl-tRNA--protein transferase activity"/>
    <property type="evidence" value="ECO:0007669"/>
    <property type="project" value="UniProtKB-EC"/>
</dbReference>
<evidence type="ECO:0000313" key="7">
    <source>
        <dbReference type="EMBL" id="KAH7366824.1"/>
    </source>
</evidence>
<evidence type="ECO:0000256" key="4">
    <source>
        <dbReference type="ARBA" id="ARBA00023315"/>
    </source>
</evidence>
<reference evidence="7" key="1">
    <citation type="journal article" date="2021" name="Nat. Commun.">
        <title>Genetic determinants of endophytism in the Arabidopsis root mycobiome.</title>
        <authorList>
            <person name="Mesny F."/>
            <person name="Miyauchi S."/>
            <person name="Thiergart T."/>
            <person name="Pickel B."/>
            <person name="Atanasova L."/>
            <person name="Karlsson M."/>
            <person name="Huettel B."/>
            <person name="Barry K.W."/>
            <person name="Haridas S."/>
            <person name="Chen C."/>
            <person name="Bauer D."/>
            <person name="Andreopoulos W."/>
            <person name="Pangilinan J."/>
            <person name="LaButti K."/>
            <person name="Riley R."/>
            <person name="Lipzen A."/>
            <person name="Clum A."/>
            <person name="Drula E."/>
            <person name="Henrissat B."/>
            <person name="Kohler A."/>
            <person name="Grigoriev I.V."/>
            <person name="Martin F.M."/>
            <person name="Hacquard S."/>
        </authorList>
    </citation>
    <scope>NUCLEOTIDE SEQUENCE</scope>
    <source>
        <strain evidence="7">MPI-CAGE-AT-0016</strain>
    </source>
</reference>
<evidence type="ECO:0000259" key="6">
    <source>
        <dbReference type="Pfam" id="PF04377"/>
    </source>
</evidence>
<dbReference type="SUPFAM" id="SSF55729">
    <property type="entry name" value="Acyl-CoA N-acyltransferases (Nat)"/>
    <property type="match status" value="1"/>
</dbReference>
<evidence type="ECO:0000313" key="8">
    <source>
        <dbReference type="Proteomes" id="UP000813385"/>
    </source>
</evidence>
<dbReference type="InterPro" id="IPR007471">
    <property type="entry name" value="N-end_Aminoacyl_Trfase_N"/>
</dbReference>
<keyword evidence="8" id="KW-1185">Reference proteome</keyword>
<organism evidence="7 8">
    <name type="scientific">Plectosphaerella cucumerina</name>
    <dbReference type="NCBI Taxonomy" id="40658"/>
    <lineage>
        <taxon>Eukaryota</taxon>
        <taxon>Fungi</taxon>
        <taxon>Dikarya</taxon>
        <taxon>Ascomycota</taxon>
        <taxon>Pezizomycotina</taxon>
        <taxon>Sordariomycetes</taxon>
        <taxon>Hypocreomycetidae</taxon>
        <taxon>Glomerellales</taxon>
        <taxon>Plectosphaerellaceae</taxon>
        <taxon>Plectosphaerella</taxon>
    </lineage>
</organism>
<dbReference type="Pfam" id="PF04377">
    <property type="entry name" value="ATE_C"/>
    <property type="match status" value="1"/>
</dbReference>
<evidence type="ECO:0000256" key="2">
    <source>
        <dbReference type="ARBA" id="ARBA00012025"/>
    </source>
</evidence>
<gene>
    <name evidence="7" type="ORF">B0T11DRAFT_47760</name>
</gene>
<proteinExistence type="inferred from homology"/>
<keyword evidence="4" id="KW-0012">Acyltransferase</keyword>
<accession>A0A8K0X5S3</accession>
<sequence>MEPSTMQTPEDAFSYVTPIGYTNSSSCGYCGGGRRGKSVFKKRYSYYATSTSMTPEFYQGLLDHYWRRSGSLLYRPNQRQSCCPHYTIRLDATLYKPSRDHRQTVNRFNTHVLGKDYAEKASHVQRRSKADKKKRQTEFDLIERIHEAELDKMSVPPEPAHKFSVTLEHDDFTEEKFLVYENYQRVVHKEKPSEITRNGFRRFLCDSPLRRSVEKTADGKDKHLGSYHHCYRLDGKLVAIGVLDLLPQCVSAVYFLYHDSIHQFSPGKLGAVREIALALEGGYRYWYPGFYIHSCPKMRYKIDYSPQYVLDPESLSWDLLSPEILGLLDKSAYVSYSAYQKRKALKDGEDAAQGDLPASDVVMGDDAVDDEPPLLFNTDMPGIPPLSDMAKLDLSNIALRVPGQQELVTTGDLVIWREQALSPEGGLKTKIAELVAAIGPELKESLCLDFSR</sequence>
<dbReference type="GO" id="GO:0005737">
    <property type="term" value="C:cytoplasm"/>
    <property type="evidence" value="ECO:0007669"/>
    <property type="project" value="TreeGrafter"/>
</dbReference>
<evidence type="ECO:0000259" key="5">
    <source>
        <dbReference type="Pfam" id="PF04376"/>
    </source>
</evidence>
<comment type="caution">
    <text evidence="7">The sequence shown here is derived from an EMBL/GenBank/DDBJ whole genome shotgun (WGS) entry which is preliminary data.</text>
</comment>
<dbReference type="EMBL" id="JAGPXD010000002">
    <property type="protein sequence ID" value="KAH7366824.1"/>
    <property type="molecule type" value="Genomic_DNA"/>
</dbReference>
<dbReference type="OrthoDB" id="74183at2759"/>
<protein>
    <recommendedName>
        <fullName evidence="2">arginyltransferase</fullName>
        <ecNumber evidence="2">2.3.2.8</ecNumber>
    </recommendedName>
</protein>
<comment type="similarity">
    <text evidence="1">Belongs to the R-transferase family.</text>
</comment>
<evidence type="ECO:0000256" key="1">
    <source>
        <dbReference type="ARBA" id="ARBA00009991"/>
    </source>
</evidence>